<evidence type="ECO:0000313" key="2">
    <source>
        <dbReference type="EMBL" id="RLM74959.1"/>
    </source>
</evidence>
<dbReference type="EMBL" id="PQIB02000013">
    <property type="protein sequence ID" value="RLM74959.1"/>
    <property type="molecule type" value="Genomic_DNA"/>
</dbReference>
<feature type="compositionally biased region" description="Low complexity" evidence="1">
    <location>
        <begin position="130"/>
        <end position="144"/>
    </location>
</feature>
<feature type="compositionally biased region" description="Basic residues" evidence="1">
    <location>
        <begin position="160"/>
        <end position="172"/>
    </location>
</feature>
<name>A0A3L6Q8N0_PANMI</name>
<keyword evidence="3" id="KW-1185">Reference proteome</keyword>
<accession>A0A3L6Q8N0</accession>
<sequence>MIVVHTLRCFALNKHTHKNTSMITRCVVGASAAPSDTKAAQPSLLSITGNNVIFFREPTMATQGRLCRRAPRTGPEEPKPNCSCPEDTRASRIAAVLKTSEQIGHKAWHGAAQLPARAQRGYRLPARARPGGARLPAQRGAAPGCQPERGCGPGPATGTRARRVPWPRRGPCRRLAAAAATSVAGER</sequence>
<feature type="region of interest" description="Disordered" evidence="1">
    <location>
        <begin position="130"/>
        <end position="187"/>
    </location>
</feature>
<evidence type="ECO:0000256" key="1">
    <source>
        <dbReference type="SAM" id="MobiDB-lite"/>
    </source>
</evidence>
<proteinExistence type="predicted"/>
<comment type="caution">
    <text evidence="2">The sequence shown here is derived from an EMBL/GenBank/DDBJ whole genome shotgun (WGS) entry which is preliminary data.</text>
</comment>
<dbReference type="Proteomes" id="UP000275267">
    <property type="component" value="Unassembled WGS sequence"/>
</dbReference>
<gene>
    <name evidence="2" type="ORF">C2845_PM15G01900</name>
</gene>
<reference evidence="3" key="1">
    <citation type="journal article" date="2019" name="Nat. Commun.">
        <title>The genome of broomcorn millet.</title>
        <authorList>
            <person name="Zou C."/>
            <person name="Miki D."/>
            <person name="Li D."/>
            <person name="Tang Q."/>
            <person name="Xiao L."/>
            <person name="Rajput S."/>
            <person name="Deng P."/>
            <person name="Jia W."/>
            <person name="Huang R."/>
            <person name="Zhang M."/>
            <person name="Sun Y."/>
            <person name="Hu J."/>
            <person name="Fu X."/>
            <person name="Schnable P.S."/>
            <person name="Li F."/>
            <person name="Zhang H."/>
            <person name="Feng B."/>
            <person name="Zhu X."/>
            <person name="Liu R."/>
            <person name="Schnable J.C."/>
            <person name="Zhu J.-K."/>
            <person name="Zhang H."/>
        </authorList>
    </citation>
    <scope>NUCLEOTIDE SEQUENCE [LARGE SCALE GENOMIC DNA]</scope>
</reference>
<protein>
    <submittedName>
        <fullName evidence="2">Uncharacterized protein</fullName>
    </submittedName>
</protein>
<evidence type="ECO:0000313" key="3">
    <source>
        <dbReference type="Proteomes" id="UP000275267"/>
    </source>
</evidence>
<organism evidence="2 3">
    <name type="scientific">Panicum miliaceum</name>
    <name type="common">Proso millet</name>
    <name type="synonym">Broomcorn millet</name>
    <dbReference type="NCBI Taxonomy" id="4540"/>
    <lineage>
        <taxon>Eukaryota</taxon>
        <taxon>Viridiplantae</taxon>
        <taxon>Streptophyta</taxon>
        <taxon>Embryophyta</taxon>
        <taxon>Tracheophyta</taxon>
        <taxon>Spermatophyta</taxon>
        <taxon>Magnoliopsida</taxon>
        <taxon>Liliopsida</taxon>
        <taxon>Poales</taxon>
        <taxon>Poaceae</taxon>
        <taxon>PACMAD clade</taxon>
        <taxon>Panicoideae</taxon>
        <taxon>Panicodae</taxon>
        <taxon>Paniceae</taxon>
        <taxon>Panicinae</taxon>
        <taxon>Panicum</taxon>
        <taxon>Panicum sect. Panicum</taxon>
    </lineage>
</organism>
<dbReference type="AlphaFoldDB" id="A0A3L6Q8N0"/>